<feature type="compositionally biased region" description="Low complexity" evidence="1">
    <location>
        <begin position="1120"/>
        <end position="1133"/>
    </location>
</feature>
<feature type="compositionally biased region" description="Polar residues" evidence="1">
    <location>
        <begin position="1008"/>
        <end position="1029"/>
    </location>
</feature>
<feature type="region of interest" description="Disordered" evidence="1">
    <location>
        <begin position="1852"/>
        <end position="1882"/>
    </location>
</feature>
<keyword evidence="3" id="KW-1185">Reference proteome</keyword>
<feature type="compositionally biased region" description="Low complexity" evidence="1">
    <location>
        <begin position="634"/>
        <end position="647"/>
    </location>
</feature>
<feature type="compositionally biased region" description="Polar residues" evidence="1">
    <location>
        <begin position="2333"/>
        <end position="2345"/>
    </location>
</feature>
<evidence type="ECO:0000256" key="1">
    <source>
        <dbReference type="SAM" id="MobiDB-lite"/>
    </source>
</evidence>
<feature type="region of interest" description="Disordered" evidence="1">
    <location>
        <begin position="2463"/>
        <end position="2639"/>
    </location>
</feature>
<reference evidence="2" key="1">
    <citation type="submission" date="2016-04" db="EMBL/GenBank/DDBJ databases">
        <authorList>
            <person name="Nguyen H.D."/>
            <person name="Samba Siva P."/>
            <person name="Cullis J."/>
            <person name="Levesque C.A."/>
            <person name="Hambleton S."/>
        </authorList>
    </citation>
    <scope>NUCLEOTIDE SEQUENCE</scope>
    <source>
        <strain evidence="2">DAOMC 236422</strain>
    </source>
</reference>
<feature type="region of interest" description="Disordered" evidence="1">
    <location>
        <begin position="305"/>
        <end position="427"/>
    </location>
</feature>
<feature type="compositionally biased region" description="Low complexity" evidence="1">
    <location>
        <begin position="54"/>
        <end position="64"/>
    </location>
</feature>
<feature type="region of interest" description="Disordered" evidence="1">
    <location>
        <begin position="1309"/>
        <end position="1515"/>
    </location>
</feature>
<feature type="region of interest" description="Disordered" evidence="1">
    <location>
        <begin position="1542"/>
        <end position="1566"/>
    </location>
</feature>
<feature type="compositionally biased region" description="Low complexity" evidence="1">
    <location>
        <begin position="1673"/>
        <end position="1686"/>
    </location>
</feature>
<feature type="compositionally biased region" description="Polar residues" evidence="1">
    <location>
        <begin position="851"/>
        <end position="865"/>
    </location>
</feature>
<feature type="compositionally biased region" description="Pro residues" evidence="1">
    <location>
        <begin position="2465"/>
        <end position="2480"/>
    </location>
</feature>
<feature type="region of interest" description="Disordered" evidence="1">
    <location>
        <begin position="1785"/>
        <end position="1819"/>
    </location>
</feature>
<feature type="region of interest" description="Disordered" evidence="1">
    <location>
        <begin position="1897"/>
        <end position="1960"/>
    </location>
</feature>
<feature type="region of interest" description="Disordered" evidence="1">
    <location>
        <begin position="1"/>
        <end position="37"/>
    </location>
</feature>
<feature type="region of interest" description="Disordered" evidence="1">
    <location>
        <begin position="2320"/>
        <end position="2396"/>
    </location>
</feature>
<feature type="compositionally biased region" description="Polar residues" evidence="1">
    <location>
        <begin position="2694"/>
        <end position="2705"/>
    </location>
</feature>
<feature type="region of interest" description="Disordered" evidence="1">
    <location>
        <begin position="752"/>
        <end position="1271"/>
    </location>
</feature>
<feature type="compositionally biased region" description="Low complexity" evidence="1">
    <location>
        <begin position="1147"/>
        <end position="1176"/>
    </location>
</feature>
<reference evidence="2" key="2">
    <citation type="journal article" date="2019" name="IMA Fungus">
        <title>Genome sequencing and comparison of five Tilletia species to identify candidate genes for the detection of regulated species infecting wheat.</title>
        <authorList>
            <person name="Nguyen H.D.T."/>
            <person name="Sultana T."/>
            <person name="Kesanakurti P."/>
            <person name="Hambleton S."/>
        </authorList>
    </citation>
    <scope>NUCLEOTIDE SEQUENCE</scope>
    <source>
        <strain evidence="2">DAOMC 236422</strain>
    </source>
</reference>
<feature type="region of interest" description="Disordered" evidence="1">
    <location>
        <begin position="458"/>
        <end position="727"/>
    </location>
</feature>
<feature type="compositionally biased region" description="Basic and acidic residues" evidence="1">
    <location>
        <begin position="401"/>
        <end position="412"/>
    </location>
</feature>
<feature type="compositionally biased region" description="Polar residues" evidence="1">
    <location>
        <begin position="1205"/>
        <end position="1215"/>
    </location>
</feature>
<feature type="compositionally biased region" description="Polar residues" evidence="1">
    <location>
        <begin position="1597"/>
        <end position="1614"/>
    </location>
</feature>
<gene>
    <name evidence="2" type="ORF">A4X09_0g1916</name>
</gene>
<feature type="compositionally biased region" description="Polar residues" evidence="1">
    <location>
        <begin position="1494"/>
        <end position="1515"/>
    </location>
</feature>
<feature type="compositionally biased region" description="Polar residues" evidence="1">
    <location>
        <begin position="2377"/>
        <end position="2395"/>
    </location>
</feature>
<feature type="compositionally biased region" description="Polar residues" evidence="1">
    <location>
        <begin position="2253"/>
        <end position="2274"/>
    </location>
</feature>
<feature type="region of interest" description="Disordered" evidence="1">
    <location>
        <begin position="1673"/>
        <end position="1773"/>
    </location>
</feature>
<feature type="region of interest" description="Disordered" evidence="1">
    <location>
        <begin position="2681"/>
        <end position="2705"/>
    </location>
</feature>
<dbReference type="EMBL" id="LWDG02000051">
    <property type="protein sequence ID" value="KAE8270432.1"/>
    <property type="molecule type" value="Genomic_DNA"/>
</dbReference>
<feature type="compositionally biased region" description="Polar residues" evidence="1">
    <location>
        <begin position="1346"/>
        <end position="1357"/>
    </location>
</feature>
<feature type="compositionally biased region" description="Polar residues" evidence="1">
    <location>
        <begin position="15"/>
        <end position="37"/>
    </location>
</feature>
<feature type="compositionally biased region" description="Polar residues" evidence="1">
    <location>
        <begin position="491"/>
        <end position="514"/>
    </location>
</feature>
<feature type="compositionally biased region" description="Low complexity" evidence="1">
    <location>
        <begin position="416"/>
        <end position="427"/>
    </location>
</feature>
<feature type="compositionally biased region" description="Polar residues" evidence="1">
    <location>
        <begin position="1747"/>
        <end position="1760"/>
    </location>
</feature>
<feature type="compositionally biased region" description="Basic and acidic residues" evidence="1">
    <location>
        <begin position="694"/>
        <end position="704"/>
    </location>
</feature>
<organism evidence="2 3">
    <name type="scientific">Tilletia walkeri</name>
    <dbReference type="NCBI Taxonomy" id="117179"/>
    <lineage>
        <taxon>Eukaryota</taxon>
        <taxon>Fungi</taxon>
        <taxon>Dikarya</taxon>
        <taxon>Basidiomycota</taxon>
        <taxon>Ustilaginomycotina</taxon>
        <taxon>Exobasidiomycetes</taxon>
        <taxon>Tilletiales</taxon>
        <taxon>Tilletiaceae</taxon>
        <taxon>Tilletia</taxon>
    </lineage>
</organism>
<feature type="compositionally biased region" description="Polar residues" evidence="1">
    <location>
        <begin position="1785"/>
        <end position="1794"/>
    </location>
</feature>
<feature type="compositionally biased region" description="Polar residues" evidence="1">
    <location>
        <begin position="1177"/>
        <end position="1187"/>
    </location>
</feature>
<feature type="compositionally biased region" description="Low complexity" evidence="1">
    <location>
        <begin position="354"/>
        <end position="370"/>
    </location>
</feature>
<evidence type="ECO:0000313" key="2">
    <source>
        <dbReference type="EMBL" id="KAE8270432.1"/>
    </source>
</evidence>
<protein>
    <submittedName>
        <fullName evidence="2">Uncharacterized protein</fullName>
    </submittedName>
</protein>
<feature type="compositionally biased region" description="Polar residues" evidence="1">
    <location>
        <begin position="2629"/>
        <end position="2639"/>
    </location>
</feature>
<proteinExistence type="predicted"/>
<feature type="compositionally biased region" description="Polar residues" evidence="1">
    <location>
        <begin position="714"/>
        <end position="727"/>
    </location>
</feature>
<feature type="compositionally biased region" description="Acidic residues" evidence="1">
    <location>
        <begin position="946"/>
        <end position="958"/>
    </location>
</feature>
<feature type="compositionally biased region" description="Polar residues" evidence="1">
    <location>
        <begin position="1457"/>
        <end position="1471"/>
    </location>
</feature>
<name>A0A8X7T677_9BASI</name>
<feature type="compositionally biased region" description="Low complexity" evidence="1">
    <location>
        <begin position="1074"/>
        <end position="1087"/>
    </location>
</feature>
<feature type="compositionally biased region" description="Polar residues" evidence="1">
    <location>
        <begin position="1852"/>
        <end position="1867"/>
    </location>
</feature>
<feature type="region of interest" description="Disordered" evidence="1">
    <location>
        <begin position="2090"/>
        <end position="2126"/>
    </location>
</feature>
<feature type="region of interest" description="Disordered" evidence="1">
    <location>
        <begin position="213"/>
        <end position="280"/>
    </location>
</feature>
<feature type="compositionally biased region" description="Low complexity" evidence="1">
    <location>
        <begin position="1698"/>
        <end position="1712"/>
    </location>
</feature>
<feature type="compositionally biased region" description="Low complexity" evidence="1">
    <location>
        <begin position="606"/>
        <end position="623"/>
    </location>
</feature>
<feature type="region of interest" description="Disordered" evidence="1">
    <location>
        <begin position="1592"/>
        <end position="1645"/>
    </location>
</feature>
<feature type="region of interest" description="Disordered" evidence="1">
    <location>
        <begin position="2209"/>
        <end position="2301"/>
    </location>
</feature>
<feature type="compositionally biased region" description="Polar residues" evidence="1">
    <location>
        <begin position="242"/>
        <end position="266"/>
    </location>
</feature>
<feature type="compositionally biased region" description="Gly residues" evidence="1">
    <location>
        <begin position="551"/>
        <end position="562"/>
    </location>
</feature>
<feature type="compositionally biased region" description="Polar residues" evidence="1">
    <location>
        <begin position="567"/>
        <end position="605"/>
    </location>
</feature>
<feature type="region of interest" description="Disordered" evidence="1">
    <location>
        <begin position="54"/>
        <end position="97"/>
    </location>
</feature>
<feature type="compositionally biased region" description="Polar residues" evidence="1">
    <location>
        <begin position="1909"/>
        <end position="1925"/>
    </location>
</feature>
<feature type="compositionally biased region" description="Polar residues" evidence="1">
    <location>
        <begin position="1404"/>
        <end position="1448"/>
    </location>
</feature>
<feature type="compositionally biased region" description="Basic and acidic residues" evidence="1">
    <location>
        <begin position="670"/>
        <end position="683"/>
    </location>
</feature>
<feature type="compositionally biased region" description="Polar residues" evidence="1">
    <location>
        <begin position="2357"/>
        <end position="2369"/>
    </location>
</feature>
<feature type="compositionally biased region" description="Low complexity" evidence="1">
    <location>
        <begin position="312"/>
        <end position="325"/>
    </location>
</feature>
<feature type="compositionally biased region" description="Low complexity" evidence="1">
    <location>
        <begin position="1926"/>
        <end position="1938"/>
    </location>
</feature>
<feature type="compositionally biased region" description="Polar residues" evidence="1">
    <location>
        <begin position="80"/>
        <end position="89"/>
    </location>
</feature>
<sequence>MLKSLRRKKTRDNTQHNSIASSLSGRGSTGGNSQSGRNFFGDVIVISTADSNAPLAPPSASGLSPTPPSVSAFARPPKQPTSSATSIISQGDGPPSLGLDVLPDETNFRSSLILPHLERRFSLLNTISPEAMRSHLRAQRARAQENRRPFLNEEEEEEIVTQLQARIEANAKARGEVVPPAGKGKLGILLPPINDHPWDSVIGRGTDGFGGHIPVYSSSAADESGSRSPIAEAQTTPPMPSLNGNTGSPPGDSTSLTIGAITSNSIDSPPSPSRRDKDDRAVGSLFASRGARADAAYMRNVAKHRNTDKGASPPSQDSPSSPQDSTDTNQLYIRSEAGKPPVEPPLIKVDRESILSSSRSSTSSNRPQMSALANMRMSPSQPQINIVPDDAPEDVSPGSNGRRESSDAERSSFRAHLLQHQQQQRHSTLLTTLTPEAFRRVSTALDELFDHFRAEAGVSSMDDESDVQHGTAESELAVPQAADIPEESPSQRDSVSAAQDMETTAPLSIRSPSGMNFYDREQRPDEADATQLDAASESKEGQGQEADVLGEGTGLAMPGGLGAIPPSASSHRSVNGQAEQGGTPNTPRSAFSLFPNQGQTGTRSPSVSSGSGHLAGSGAPSLSPKLDRHGRTFSIDSFGSSASSMAARYGLTPPNLPAKRTSSLPKQRKAVKEREARQSKGDMEAVTEGGALSEKQKGKQKETIGEDDGADAGPQSSGVEATSLRTSLTEQPLGTLAAGLNGLASAIGSGAMAVASSTAAAFTAAPPSTQSAEQKSVDTPQQSTDSQQTQMGGRSPTPRAAGANPGVHSRFASSGGAGAPPTPVPGPLPPIPKGSHASSFRGRPRLEHMRGTSTFSQMSSTSADSFRSAEEGESIAEGKSSEDEENEDGRAALGADAFDLHADPLNLEGGGLGLQPPGSSQMLGLGGRAPSAAGSVGGTSGRGSFMDDDELEEEDEGGDAFQYDRRATLRPAPRSPDVRPASDTYNELRSSLAPDATFRMPGSLSPIAPSTGTVTLQPSPELASDTTLTVPPPFGASRDLEVPSPMASVSQLGSPFPDVPSTLPGASDSDGFQPPAATSPGTSPTTSMDRTSRMSGQVGRPPQTAPPMSSASNASHRRGTSTSSVSSFSGEASLIGAQNIGNRRRSSTLSSRIIPPTSAATHSPAAPASVRSSVASGTGSAQGTPSASGHIRGRSGSVDGLRSLDSAQRTMQSPHASVVSARPLADGSSGEPMNLAGPPNSYGQHAVQGRTMGRPGHMATGSGSSYGHQRFGSAAGTQLSFDPANGRIRVGPNVPNAYTFAPVSPTTAGPPAMMTHSASGTMSIPVIDSPQTAPPVPPKQGRQGYTPAQPSPSQTQGGAPPSAPFEGPVPMMQMSPQSGSATQPAQNSAGQASLANMHRRRLSNKGSNGSLNRNMATATLTGMGNAMRPSSTTSSNGASGVKTPTSSAGVGGLASGFSPSASGSNASTGGQRSPHMYGASTITPVTLSREPSDSSHASRWNKPVSTSPAGPPSAYQQQVGALGISKRPSDVSLSSSLAAHANAIPMSPPPMSHHSSNPSIAGSIRGTPASTTVLTAGAIAARHAYNYGPQYHRTRARSNSGSSAQPNGGSSIASPSGLGLAGFFTPSPPTTPASPGIQQQMALQAQQNMAASNGFRAAATAMQAATADSVTLPAPASAAPRRAAPGPINPPGFSFPARSSTSQDGGSTDSRSLLASAAQEQETSTPPREDQLRSDALGVPAMGRQADQASIRSVSDINASSDEEDTVPAAARMSVGEDVWATVARNTSMKRTQGSGKGNTPGGRAASVKSPEPQMMRKRSRDLLSAPMGEASIPLNTDSSVLTAEQLAEIQSALSRSESQRSVSRTGAPSRLGAYPPPVPAIPDAVQREMASANQNAMVQGPGHDGSTLGLNLDSSRQEGGSQFTQGAYGSQGQQQAQIPTASNGTPSSAGGHTRAPSNTHIAANTPVLASAFKSEVMYDVTTSHRPTSPTFSHRSKRSDLPSILDLSTQGSGMRPISPVQDLDEHALSLSQAIDEANARQIEFTFPAMNDRGHRRGNSSIDSRFSGRAPMPLPSAQQAAVVHQEAIMEESSEYDGGHHRVSSSSRAGPRRSKSHDQLTNMPSQTIDIPVTPASEAHMTMGPRLVDDVAAQTRAATRALKGPEENAALAVPKRSRTLSKRKSQKKINKIISQPQLLGTTQRLDHALDIKTPDAGLKRSPTQPGNSPGEKNYSTLGHSSRVDPNGKTLHRRHSSSFGNSGDFKNQWGQTPATPDTSMGGAGSGMHFPMPSPVTPTSGNFGSRILGKLRTRKRTGDFSIFDKFTSSKDTSSKSTNALTKSPASSFGHSTLAPEPPRMTDPSSYSGYSNGHDSYSGHGQGDQSMSQGSPNGYNDNYGHQQLAVPRNMPQADRDARLRLVSALSFGSPLDQTIGESMGAHLVTMPEESEPVQQKTALVQVEEPKLNAAPPAPVAPAPVEQPAPVPQFRLAPSPDGQKVPPTKSARDTIVRRTIIIPTDTNFDKRKSSMSMSAKRKSRAHAPKPVEDKDFNLPPSPDPRVSTSESESKAQRNSTSVEDSKAKRSSVRKSVQDRPPTPPGAAGVGGLHRRKISADMLADQPLPRPSMGLDVPTPTRKSLNQSRGLVPTASLTSLLQTGNYDRSLAPPLPSPAATSIMSHGNGSLYDFYLNDDEDDDNDSRGTAPSPTMENSMRNHIEVTERADGSVVWQVIAGLADRSSMYSDEHRLSYLSGISRTRESGLFRGQRVESVYVPETSEKTVAGLNPDDSRSFFTPKRAGHRKSFSFDNHPLPSMPSAISSSELAAGEGEMTEEMAPEANQRVSGQSFEDTSTQQFTTPIGFDMATTTGPSTRIVYTNDADLAQLLESMALGKDSAKFDFIKEDLGNAAAQSSDAKVDQSRQLVEAEIYTLLNNQN</sequence>
<feature type="compositionally biased region" description="Polar residues" evidence="1">
    <location>
        <begin position="1374"/>
        <end position="1394"/>
    </location>
</feature>
<feature type="compositionally biased region" description="Low complexity" evidence="1">
    <location>
        <begin position="2320"/>
        <end position="2332"/>
    </location>
</feature>
<feature type="compositionally biased region" description="Basic residues" evidence="1">
    <location>
        <begin position="1"/>
        <end position="10"/>
    </location>
</feature>
<comment type="caution">
    <text evidence="2">The sequence shown here is derived from an EMBL/GenBank/DDBJ whole genome shotgun (WGS) entry which is preliminary data.</text>
</comment>
<dbReference type="Proteomes" id="UP000078113">
    <property type="component" value="Unassembled WGS sequence"/>
</dbReference>
<evidence type="ECO:0000313" key="3">
    <source>
        <dbReference type="Proteomes" id="UP000078113"/>
    </source>
</evidence>
<feature type="compositionally biased region" description="Low complexity" evidence="1">
    <location>
        <begin position="1633"/>
        <end position="1645"/>
    </location>
</feature>
<feature type="compositionally biased region" description="Polar residues" evidence="1">
    <location>
        <begin position="1939"/>
        <end position="1960"/>
    </location>
</feature>
<feature type="compositionally biased region" description="Polar residues" evidence="1">
    <location>
        <begin position="2555"/>
        <end position="2571"/>
    </location>
</feature>
<feature type="compositionally biased region" description="Pro residues" evidence="1">
    <location>
        <begin position="820"/>
        <end position="832"/>
    </location>
</feature>
<feature type="compositionally biased region" description="Polar residues" evidence="1">
    <location>
        <begin position="2117"/>
        <end position="2126"/>
    </location>
</feature>
<feature type="compositionally biased region" description="Low complexity" evidence="1">
    <location>
        <begin position="217"/>
        <end position="228"/>
    </location>
</feature>
<accession>A0A8X7T677</accession>
<feature type="compositionally biased region" description="Low complexity" evidence="1">
    <location>
        <begin position="752"/>
        <end position="790"/>
    </location>
</feature>